<name>A0ABQ0EAY9_9BACT</name>
<sequence>MHLADFFPGVFFDPHYPSCAPVAEAFHDRGPFSGIQAEKEFARIYLHSAPAGQYFPVKDHKDGFAPGDGA</sequence>
<evidence type="ECO:0000313" key="1">
    <source>
        <dbReference type="EMBL" id="GAB1254817.1"/>
    </source>
</evidence>
<keyword evidence="2" id="KW-1185">Reference proteome</keyword>
<dbReference type="EMBL" id="BAAFSG010000001">
    <property type="protein sequence ID" value="GAB1254817.1"/>
    <property type="molecule type" value="Genomic_DNA"/>
</dbReference>
<reference evidence="1 2" key="1">
    <citation type="journal article" date="2025" name="Int. J. Syst. Evol. Microbiol.">
        <title>Desulfovibrio falkowii sp. nov., Porphyromonas miyakawae sp. nov., Mediterraneibacter flintii sp. nov. and Owariibacterium komagatae gen. nov., sp. nov., isolated from human faeces.</title>
        <authorList>
            <person name="Hamaguchi T."/>
            <person name="Ohara M."/>
            <person name="Hisatomi A."/>
            <person name="Sekiguchi K."/>
            <person name="Takeda J.I."/>
            <person name="Ueyama J."/>
            <person name="Ito M."/>
            <person name="Nishiwaki H."/>
            <person name="Ogi T."/>
            <person name="Hirayama M."/>
            <person name="Ohkuma M."/>
            <person name="Sakamoto M."/>
            <person name="Ohno K."/>
        </authorList>
    </citation>
    <scope>NUCLEOTIDE SEQUENCE [LARGE SCALE GENOMIC DNA]</scope>
    <source>
        <strain evidence="1 2">13CB8C</strain>
    </source>
</reference>
<accession>A0ABQ0EAY9</accession>
<comment type="caution">
    <text evidence="1">The sequence shown here is derived from an EMBL/GenBank/DDBJ whole genome shotgun (WGS) entry which is preliminary data.</text>
</comment>
<evidence type="ECO:0000313" key="2">
    <source>
        <dbReference type="Proteomes" id="UP001628192"/>
    </source>
</evidence>
<dbReference type="Proteomes" id="UP001628192">
    <property type="component" value="Unassembled WGS sequence"/>
</dbReference>
<organism evidence="1 2">
    <name type="scientific">Desulfovibrio falkowii</name>
    <dbReference type="NCBI Taxonomy" id="3136602"/>
    <lineage>
        <taxon>Bacteria</taxon>
        <taxon>Pseudomonadati</taxon>
        <taxon>Thermodesulfobacteriota</taxon>
        <taxon>Desulfovibrionia</taxon>
        <taxon>Desulfovibrionales</taxon>
        <taxon>Desulfovibrionaceae</taxon>
        <taxon>Desulfovibrio</taxon>
    </lineage>
</organism>
<protein>
    <submittedName>
        <fullName evidence="1">Uncharacterized protein</fullName>
    </submittedName>
</protein>
<proteinExistence type="predicted"/>
<gene>
    <name evidence="1" type="ORF">Defa_23040</name>
</gene>